<sequence length="44" mass="5181">IMHINMLHERSHALSNSYSASVFSYLADDLRELQKLIQQQNKLH</sequence>
<name>A0ABX9KLV1_9BACI</name>
<feature type="non-terminal residue" evidence="1">
    <location>
        <position position="1"/>
    </location>
</feature>
<organism evidence="1 2">
    <name type="scientific">Bacillus clarus</name>
    <dbReference type="NCBI Taxonomy" id="2338372"/>
    <lineage>
        <taxon>Bacteria</taxon>
        <taxon>Bacillati</taxon>
        <taxon>Bacillota</taxon>
        <taxon>Bacilli</taxon>
        <taxon>Bacillales</taxon>
        <taxon>Bacillaceae</taxon>
        <taxon>Bacillus</taxon>
        <taxon>Bacillus cereus group</taxon>
    </lineage>
</organism>
<accession>A0ABX9KLV1</accession>
<dbReference type="EMBL" id="QVOD01000181">
    <property type="protein sequence ID" value="RFT60997.1"/>
    <property type="molecule type" value="Genomic_DNA"/>
</dbReference>
<reference evidence="1 2" key="1">
    <citation type="submission" date="2018-08" db="EMBL/GenBank/DDBJ databases">
        <title>Bacillus clarus sp. nov. strain PS00077A.</title>
        <authorList>
            <person name="Mendez Acevedo M."/>
            <person name="Carroll L."/>
            <person name="Mukherjee M."/>
            <person name="Wiedmann M."/>
            <person name="Kovac J."/>
        </authorList>
    </citation>
    <scope>NUCLEOTIDE SEQUENCE [LARGE SCALE GENOMIC DNA]</scope>
    <source>
        <strain evidence="1 2">PS00077A</strain>
    </source>
</reference>
<proteinExistence type="predicted"/>
<evidence type="ECO:0000313" key="1">
    <source>
        <dbReference type="EMBL" id="RFT60997.1"/>
    </source>
</evidence>
<keyword evidence="2" id="KW-1185">Reference proteome</keyword>
<evidence type="ECO:0000313" key="2">
    <source>
        <dbReference type="Proteomes" id="UP000264294"/>
    </source>
</evidence>
<dbReference type="Proteomes" id="UP000264294">
    <property type="component" value="Unassembled WGS sequence"/>
</dbReference>
<comment type="caution">
    <text evidence="1">The sequence shown here is derived from an EMBL/GenBank/DDBJ whole genome shotgun (WGS) entry which is preliminary data.</text>
</comment>
<protein>
    <submittedName>
        <fullName evidence="1">Derepression protein</fullName>
    </submittedName>
</protein>
<gene>
    <name evidence="1" type="ORF">D0U04_30890</name>
</gene>